<dbReference type="SUPFAM" id="SSF69118">
    <property type="entry name" value="AhpD-like"/>
    <property type="match status" value="2"/>
</dbReference>
<protein>
    <submittedName>
        <fullName evidence="2">Carboxymuconolactone decarboxylase family protein</fullName>
    </submittedName>
</protein>
<comment type="caution">
    <text evidence="2">The sequence shown here is derived from an EMBL/GenBank/DDBJ whole genome shotgun (WGS) entry which is preliminary data.</text>
</comment>
<dbReference type="PANTHER" id="PTHR33570">
    <property type="entry name" value="4-CARBOXYMUCONOLACTONE DECARBOXYLASE FAMILY PROTEIN"/>
    <property type="match status" value="1"/>
</dbReference>
<reference evidence="3" key="1">
    <citation type="journal article" date="2019" name="Int. J. Syst. Evol. Microbiol.">
        <title>The Global Catalogue of Microorganisms (GCM) 10K type strain sequencing project: providing services to taxonomists for standard genome sequencing and annotation.</title>
        <authorList>
            <consortium name="The Broad Institute Genomics Platform"/>
            <consortium name="The Broad Institute Genome Sequencing Center for Infectious Disease"/>
            <person name="Wu L."/>
            <person name="Ma J."/>
        </authorList>
    </citation>
    <scope>NUCLEOTIDE SEQUENCE [LARGE SCALE GENOMIC DNA]</scope>
    <source>
        <strain evidence="3">CGMCC 1.15774</strain>
    </source>
</reference>
<sequence>MKKMHSEEYKKGWENLKTIDGKAGEKVVASLEDISPDLAAYIIEFAFGDIYERPLLDLKTKEIVIVSGLTAMGNAEPQLKVHLNAALNVGWTIAEVQEIILQMSVYSGFPSAVNGMTALKDILDERKKNGVDDPKGLSKQTKIPEGKTRLDVGVAQLEKLDVAPIDKLNETFKDVSPDFMKYVLEYGFSDILARPGLDYKTREMATISALTALGSTDQLKFHIRGAMNLGVTKEEVAEIMVLMGVFSGFPSAVNGTMALKEVTNE</sequence>
<dbReference type="InterPro" id="IPR052512">
    <property type="entry name" value="4CMD/NDH-1_regulator"/>
</dbReference>
<evidence type="ECO:0000313" key="3">
    <source>
        <dbReference type="Proteomes" id="UP001595841"/>
    </source>
</evidence>
<dbReference type="Pfam" id="PF02627">
    <property type="entry name" value="CMD"/>
    <property type="match status" value="2"/>
</dbReference>
<dbReference type="PANTHER" id="PTHR33570:SF10">
    <property type="entry name" value="GAMMA-CARBOXYMUCONOLACTONE DECARBOXYLASE"/>
    <property type="match status" value="1"/>
</dbReference>
<organism evidence="2 3">
    <name type="scientific">Flagellimonas marina</name>
    <dbReference type="NCBI Taxonomy" id="1775168"/>
    <lineage>
        <taxon>Bacteria</taxon>
        <taxon>Pseudomonadati</taxon>
        <taxon>Bacteroidota</taxon>
        <taxon>Flavobacteriia</taxon>
        <taxon>Flavobacteriales</taxon>
        <taxon>Flavobacteriaceae</taxon>
        <taxon>Flagellimonas</taxon>
    </lineage>
</organism>
<dbReference type="Proteomes" id="UP001595841">
    <property type="component" value="Unassembled WGS sequence"/>
</dbReference>
<evidence type="ECO:0000259" key="1">
    <source>
        <dbReference type="Pfam" id="PF02627"/>
    </source>
</evidence>
<dbReference type="InterPro" id="IPR029032">
    <property type="entry name" value="AhpD-like"/>
</dbReference>
<gene>
    <name evidence="2" type="ORF">ACFOWS_02305</name>
</gene>
<dbReference type="Gene3D" id="1.20.1290.10">
    <property type="entry name" value="AhpD-like"/>
    <property type="match status" value="2"/>
</dbReference>
<dbReference type="EMBL" id="JBHSCL010000003">
    <property type="protein sequence ID" value="MFC4218945.1"/>
    <property type="molecule type" value="Genomic_DNA"/>
</dbReference>
<keyword evidence="3" id="KW-1185">Reference proteome</keyword>
<dbReference type="RefSeq" id="WP_379762331.1">
    <property type="nucleotide sequence ID" value="NZ_JBHSCL010000003.1"/>
</dbReference>
<proteinExistence type="predicted"/>
<feature type="domain" description="Carboxymuconolactone decarboxylase-like" evidence="1">
    <location>
        <begin position="177"/>
        <end position="260"/>
    </location>
</feature>
<evidence type="ECO:0000313" key="2">
    <source>
        <dbReference type="EMBL" id="MFC4218945.1"/>
    </source>
</evidence>
<feature type="domain" description="Carboxymuconolactone decarboxylase-like" evidence="1">
    <location>
        <begin position="36"/>
        <end position="121"/>
    </location>
</feature>
<dbReference type="InterPro" id="IPR003779">
    <property type="entry name" value="CMD-like"/>
</dbReference>
<name>A0ABV8PI79_9FLAO</name>
<accession>A0ABV8PI79</accession>